<evidence type="ECO:0000313" key="2">
    <source>
        <dbReference type="Proteomes" id="UP000824120"/>
    </source>
</evidence>
<dbReference type="Proteomes" id="UP000824120">
    <property type="component" value="Chromosome 2"/>
</dbReference>
<gene>
    <name evidence="1" type="ORF">H5410_008839</name>
</gene>
<dbReference type="EMBL" id="JACXVP010000002">
    <property type="protein sequence ID" value="KAG5623621.1"/>
    <property type="molecule type" value="Genomic_DNA"/>
</dbReference>
<comment type="caution">
    <text evidence="1">The sequence shown here is derived from an EMBL/GenBank/DDBJ whole genome shotgun (WGS) entry which is preliminary data.</text>
</comment>
<proteinExistence type="predicted"/>
<sequence>MIFVIQNIERRCWHVDHSTGRRGVAQFVHFFLSYASNLSYFPLHSVSALFTHCAKKKKEEKGGAVFITTALFSANLLLKQKKPKYVNHIQQSVRKR</sequence>
<organism evidence="1 2">
    <name type="scientific">Solanum commersonii</name>
    <name type="common">Commerson's wild potato</name>
    <name type="synonym">Commerson's nightshade</name>
    <dbReference type="NCBI Taxonomy" id="4109"/>
    <lineage>
        <taxon>Eukaryota</taxon>
        <taxon>Viridiplantae</taxon>
        <taxon>Streptophyta</taxon>
        <taxon>Embryophyta</taxon>
        <taxon>Tracheophyta</taxon>
        <taxon>Spermatophyta</taxon>
        <taxon>Magnoliopsida</taxon>
        <taxon>eudicotyledons</taxon>
        <taxon>Gunneridae</taxon>
        <taxon>Pentapetalae</taxon>
        <taxon>asterids</taxon>
        <taxon>lamiids</taxon>
        <taxon>Solanales</taxon>
        <taxon>Solanaceae</taxon>
        <taxon>Solanoideae</taxon>
        <taxon>Solaneae</taxon>
        <taxon>Solanum</taxon>
    </lineage>
</organism>
<accession>A0A9J6AG36</accession>
<protein>
    <submittedName>
        <fullName evidence="1">Uncharacterized protein</fullName>
    </submittedName>
</protein>
<reference evidence="1 2" key="1">
    <citation type="submission" date="2020-09" db="EMBL/GenBank/DDBJ databases">
        <title>De no assembly of potato wild relative species, Solanum commersonii.</title>
        <authorList>
            <person name="Cho K."/>
        </authorList>
    </citation>
    <scope>NUCLEOTIDE SEQUENCE [LARGE SCALE GENOMIC DNA]</scope>
    <source>
        <strain evidence="1">LZ3.2</strain>
        <tissue evidence="1">Leaf</tissue>
    </source>
</reference>
<name>A0A9J6AG36_SOLCO</name>
<dbReference type="AlphaFoldDB" id="A0A9J6AG36"/>
<keyword evidence="2" id="KW-1185">Reference proteome</keyword>
<evidence type="ECO:0000313" key="1">
    <source>
        <dbReference type="EMBL" id="KAG5623621.1"/>
    </source>
</evidence>